<dbReference type="Pfam" id="PF13467">
    <property type="entry name" value="RHH_4"/>
    <property type="match status" value="1"/>
</dbReference>
<dbReference type="Gene3D" id="1.10.3990.20">
    <property type="entry name" value="protein bp1543"/>
    <property type="match status" value="1"/>
</dbReference>
<keyword evidence="3" id="KW-1185">Reference proteome</keyword>
<dbReference type="RefSeq" id="WP_221400956.1">
    <property type="nucleotide sequence ID" value="NZ_JACHOB010000003.1"/>
</dbReference>
<keyword evidence="2" id="KW-0238">DNA-binding</keyword>
<evidence type="ECO:0000313" key="3">
    <source>
        <dbReference type="Proteomes" id="UP000563524"/>
    </source>
</evidence>
<dbReference type="GO" id="GO:0003677">
    <property type="term" value="F:DNA binding"/>
    <property type="evidence" value="ECO:0007669"/>
    <property type="project" value="UniProtKB-KW"/>
</dbReference>
<proteinExistence type="predicted"/>
<dbReference type="InterPro" id="IPR038268">
    <property type="entry name" value="RHH_sf"/>
</dbReference>
<reference evidence="2 3" key="1">
    <citation type="submission" date="2020-08" db="EMBL/GenBank/DDBJ databases">
        <title>Genomic Encyclopedia of Type Strains, Phase IV (KMG-IV): sequencing the most valuable type-strain genomes for metagenomic binning, comparative biology and taxonomic classification.</title>
        <authorList>
            <person name="Goeker M."/>
        </authorList>
    </citation>
    <scope>NUCLEOTIDE SEQUENCE [LARGE SCALE GENOMIC DNA]</scope>
    <source>
        <strain evidence="2 3">DSM 102850</strain>
    </source>
</reference>
<evidence type="ECO:0000313" key="2">
    <source>
        <dbReference type="EMBL" id="MBB4659138.1"/>
    </source>
</evidence>
<gene>
    <name evidence="2" type="ORF">GGQ59_001663</name>
</gene>
<dbReference type="AlphaFoldDB" id="A0A840I4N9"/>
<comment type="caution">
    <text evidence="2">The sequence shown here is derived from an EMBL/GenBank/DDBJ whole genome shotgun (WGS) entry which is preliminary data.</text>
</comment>
<accession>A0A840I4N9</accession>
<protein>
    <submittedName>
        <fullName evidence="2">Putative DNA-binding ribbon-helix-helix protein</fullName>
    </submittedName>
</protein>
<organism evidence="2 3">
    <name type="scientific">Parvularcula dongshanensis</name>
    <dbReference type="NCBI Taxonomy" id="1173995"/>
    <lineage>
        <taxon>Bacteria</taxon>
        <taxon>Pseudomonadati</taxon>
        <taxon>Pseudomonadota</taxon>
        <taxon>Alphaproteobacteria</taxon>
        <taxon>Parvularculales</taxon>
        <taxon>Parvularculaceae</taxon>
        <taxon>Parvularcula</taxon>
    </lineage>
</organism>
<feature type="domain" description="Ribbon-helix-helix" evidence="1">
    <location>
        <begin position="10"/>
        <end position="72"/>
    </location>
</feature>
<name>A0A840I4N9_9PROT</name>
<dbReference type="Proteomes" id="UP000563524">
    <property type="component" value="Unassembled WGS sequence"/>
</dbReference>
<dbReference type="InterPro" id="IPR027373">
    <property type="entry name" value="RHH_dom"/>
</dbReference>
<dbReference type="EMBL" id="JACHOB010000003">
    <property type="protein sequence ID" value="MBB4659138.1"/>
    <property type="molecule type" value="Genomic_DNA"/>
</dbReference>
<evidence type="ECO:0000259" key="1">
    <source>
        <dbReference type="Pfam" id="PF13467"/>
    </source>
</evidence>
<sequence>MDEGSLSGLKKRSVTLGGHRTSLALEPEFWDALDAAADAEKLSLAGLLARIDEARLDRGRPLASAVRVYLLKRAAGA</sequence>